<keyword evidence="1" id="KW-1133">Transmembrane helix</keyword>
<evidence type="ECO:0000313" key="2">
    <source>
        <dbReference type="EMBL" id="KAJ5734408.1"/>
    </source>
</evidence>
<proteinExistence type="predicted"/>
<keyword evidence="3" id="KW-1185">Reference proteome</keyword>
<dbReference type="Proteomes" id="UP001215712">
    <property type="component" value="Unassembled WGS sequence"/>
</dbReference>
<reference evidence="2" key="1">
    <citation type="journal article" date="2023" name="IMA Fungus">
        <title>Comparative genomic study of the Penicillium genus elucidates a diverse pangenome and 15 lateral gene transfer events.</title>
        <authorList>
            <person name="Petersen C."/>
            <person name="Sorensen T."/>
            <person name="Nielsen M.R."/>
            <person name="Sondergaard T.E."/>
            <person name="Sorensen J.L."/>
            <person name="Fitzpatrick D.A."/>
            <person name="Frisvad J.C."/>
            <person name="Nielsen K.L."/>
        </authorList>
    </citation>
    <scope>NUCLEOTIDE SEQUENCE</scope>
    <source>
        <strain evidence="2">IBT 17514</strain>
    </source>
</reference>
<dbReference type="AlphaFoldDB" id="A0AAD6HT99"/>
<gene>
    <name evidence="2" type="ORF">N7493_003194</name>
</gene>
<sequence length="260" mass="28454">MQSIVQPTYQDKSTSPMPNWKDEIKWDLEDMISLRMALRHWVAMGITASIIGEYLVHILFNRDYHLENRITWMARANFPYVTIGLDILQFLQIRGEAGSPFWIPGHVILGNVHACPGGTATYYAPAYEMVIPHAGGFDGSASINKAVDAPSNSTTADEIVTPPAAGAGGLELLTAAVYVPPPEEKKTIPAPKPVRPFEAASFLGESDVHFLTKPLPFRTDAGIKAYIEALKNPGPTIAERRAMKKAALARAAAEEEEEEL</sequence>
<evidence type="ECO:0000256" key="1">
    <source>
        <dbReference type="SAM" id="Phobius"/>
    </source>
</evidence>
<protein>
    <submittedName>
        <fullName evidence="2">Uncharacterized protein</fullName>
    </submittedName>
</protein>
<accession>A0AAD6HT99</accession>
<dbReference type="EMBL" id="JAQJAN010000003">
    <property type="protein sequence ID" value="KAJ5734408.1"/>
    <property type="molecule type" value="Genomic_DNA"/>
</dbReference>
<comment type="caution">
    <text evidence="2">The sequence shown here is derived from an EMBL/GenBank/DDBJ whole genome shotgun (WGS) entry which is preliminary data.</text>
</comment>
<feature type="transmembrane region" description="Helical" evidence="1">
    <location>
        <begin position="41"/>
        <end position="60"/>
    </location>
</feature>
<reference evidence="2" key="2">
    <citation type="submission" date="2023-01" db="EMBL/GenBank/DDBJ databases">
        <authorList>
            <person name="Petersen C."/>
        </authorList>
    </citation>
    <scope>NUCLEOTIDE SEQUENCE</scope>
    <source>
        <strain evidence="2">IBT 17514</strain>
    </source>
</reference>
<organism evidence="2 3">
    <name type="scientific">Penicillium malachiteum</name>
    <dbReference type="NCBI Taxonomy" id="1324776"/>
    <lineage>
        <taxon>Eukaryota</taxon>
        <taxon>Fungi</taxon>
        <taxon>Dikarya</taxon>
        <taxon>Ascomycota</taxon>
        <taxon>Pezizomycotina</taxon>
        <taxon>Eurotiomycetes</taxon>
        <taxon>Eurotiomycetidae</taxon>
        <taxon>Eurotiales</taxon>
        <taxon>Aspergillaceae</taxon>
        <taxon>Penicillium</taxon>
    </lineage>
</organism>
<name>A0AAD6HT99_9EURO</name>
<keyword evidence="1" id="KW-0812">Transmembrane</keyword>
<evidence type="ECO:0000313" key="3">
    <source>
        <dbReference type="Proteomes" id="UP001215712"/>
    </source>
</evidence>
<keyword evidence="1" id="KW-0472">Membrane</keyword>